<feature type="transmembrane region" description="Helical" evidence="6">
    <location>
        <begin position="76"/>
        <end position="94"/>
    </location>
</feature>
<gene>
    <name evidence="8" type="ORF">HHU08_00910</name>
</gene>
<evidence type="ECO:0000256" key="4">
    <source>
        <dbReference type="ARBA" id="ARBA00022989"/>
    </source>
</evidence>
<organism evidence="8 9">
    <name type="scientific">Niallia alba</name>
    <dbReference type="NCBI Taxonomy" id="2729105"/>
    <lineage>
        <taxon>Bacteria</taxon>
        <taxon>Bacillati</taxon>
        <taxon>Bacillota</taxon>
        <taxon>Bacilli</taxon>
        <taxon>Bacillales</taxon>
        <taxon>Bacillaceae</taxon>
        <taxon>Niallia</taxon>
    </lineage>
</organism>
<keyword evidence="2" id="KW-0813">Transport</keyword>
<protein>
    <submittedName>
        <fullName evidence="8">MFS transporter</fullName>
    </submittedName>
</protein>
<feature type="transmembrane region" description="Helical" evidence="6">
    <location>
        <begin position="371"/>
        <end position="391"/>
    </location>
</feature>
<feature type="transmembrane region" description="Helical" evidence="6">
    <location>
        <begin position="292"/>
        <end position="318"/>
    </location>
</feature>
<dbReference type="SUPFAM" id="SSF103473">
    <property type="entry name" value="MFS general substrate transporter"/>
    <property type="match status" value="1"/>
</dbReference>
<dbReference type="PANTHER" id="PTHR23530:SF1">
    <property type="entry name" value="PERMEASE, MAJOR FACILITATOR SUPERFAMILY-RELATED"/>
    <property type="match status" value="1"/>
</dbReference>
<comment type="subcellular location">
    <subcellularLocation>
        <location evidence="1">Cell membrane</location>
        <topology evidence="1">Multi-pass membrane protein</topology>
    </subcellularLocation>
</comment>
<reference evidence="8 9" key="1">
    <citation type="submission" date="2020-04" db="EMBL/GenBank/DDBJ databases">
        <title>Bacillus sp. UniB3 isolated from commercial digestive syrup.</title>
        <authorList>
            <person name="Thorat V."/>
            <person name="Kirdat K."/>
            <person name="Tiwarekar B."/>
            <person name="Yadav A."/>
        </authorList>
    </citation>
    <scope>NUCLEOTIDE SEQUENCE [LARGE SCALE GENOMIC DNA]</scope>
    <source>
        <strain evidence="8 9">UniB3</strain>
    </source>
</reference>
<evidence type="ECO:0000256" key="6">
    <source>
        <dbReference type="SAM" id="Phobius"/>
    </source>
</evidence>
<feature type="domain" description="Major facilitator superfamily (MFS) profile" evidence="7">
    <location>
        <begin position="1"/>
        <end position="396"/>
    </location>
</feature>
<feature type="transmembrane region" description="Helical" evidence="6">
    <location>
        <begin position="144"/>
        <end position="161"/>
    </location>
</feature>
<comment type="caution">
    <text evidence="8">The sequence shown here is derived from an EMBL/GenBank/DDBJ whole genome shotgun (WGS) entry which is preliminary data.</text>
</comment>
<evidence type="ECO:0000256" key="1">
    <source>
        <dbReference type="ARBA" id="ARBA00004651"/>
    </source>
</evidence>
<keyword evidence="5 6" id="KW-0472">Membrane</keyword>
<name>A0A7Y0K4M8_9BACI</name>
<feature type="transmembrane region" description="Helical" evidence="6">
    <location>
        <begin position="253"/>
        <end position="271"/>
    </location>
</feature>
<sequence length="396" mass="44145">MKHLKGTIAGHNIRVMFWIQFFSSMSFLAPILTLFYTERGLTASEILIVLMFWSGAVLVGEIPTGVIADRFGAKKSFLIGTSIKIVSMVILLFAHEPWVFFFYSFVNGFSVTFFSGADEALIYDSLKETGDQNQMDQAMGKIQSAGFISMIIAVLFGAYLAKDLQEGQFILLILLGIFFYIIELLLVLQVKQPYRESFIRENSFSHVKDGWKAIRRTPQLVWMFLNVTLVFIPAGAVYGYFDQPLMLEAGLPVFFIGVMYALASVVGYFASQSIGWLTNQFSRVFLMNLTGFLAFAGLLLSALFADVLFMVLGAFFVLRLVQTVRYPIYSQLSNDIIPSHVRATTISLLSIVDSGLDLLIFGSLSVVALKGYTNVLIGCAVIVLIGTLLPIRIRKM</sequence>
<dbReference type="AlphaFoldDB" id="A0A7Y0K4M8"/>
<keyword evidence="3 6" id="KW-0812">Transmembrane</keyword>
<accession>A0A7Y0K4M8</accession>
<dbReference type="InterPro" id="IPR020846">
    <property type="entry name" value="MFS_dom"/>
</dbReference>
<dbReference type="GO" id="GO:0022857">
    <property type="term" value="F:transmembrane transporter activity"/>
    <property type="evidence" value="ECO:0007669"/>
    <property type="project" value="InterPro"/>
</dbReference>
<dbReference type="Gene3D" id="1.20.1250.20">
    <property type="entry name" value="MFS general substrate transporter like domains"/>
    <property type="match status" value="1"/>
</dbReference>
<keyword evidence="9" id="KW-1185">Reference proteome</keyword>
<evidence type="ECO:0000313" key="9">
    <source>
        <dbReference type="Proteomes" id="UP000588491"/>
    </source>
</evidence>
<evidence type="ECO:0000256" key="5">
    <source>
        <dbReference type="ARBA" id="ARBA00023136"/>
    </source>
</evidence>
<dbReference type="RefSeq" id="WP_169187603.1">
    <property type="nucleotide sequence ID" value="NZ_JABBPK010000001.1"/>
</dbReference>
<dbReference type="Pfam" id="PF07690">
    <property type="entry name" value="MFS_1"/>
    <property type="match status" value="1"/>
</dbReference>
<feature type="transmembrane region" description="Helical" evidence="6">
    <location>
        <begin position="220"/>
        <end position="241"/>
    </location>
</feature>
<dbReference type="InterPro" id="IPR011701">
    <property type="entry name" value="MFS"/>
</dbReference>
<keyword evidence="4 6" id="KW-1133">Transmembrane helix</keyword>
<dbReference type="PANTHER" id="PTHR23530">
    <property type="entry name" value="TRANSPORT PROTEIN-RELATED"/>
    <property type="match status" value="1"/>
</dbReference>
<dbReference type="InterPro" id="IPR053160">
    <property type="entry name" value="MFS_DHA3_Transporter"/>
</dbReference>
<dbReference type="Proteomes" id="UP000588491">
    <property type="component" value="Unassembled WGS sequence"/>
</dbReference>
<feature type="transmembrane region" description="Helical" evidence="6">
    <location>
        <begin position="42"/>
        <end position="64"/>
    </location>
</feature>
<evidence type="ECO:0000256" key="2">
    <source>
        <dbReference type="ARBA" id="ARBA00022448"/>
    </source>
</evidence>
<feature type="transmembrane region" description="Helical" evidence="6">
    <location>
        <begin position="12"/>
        <end position="36"/>
    </location>
</feature>
<dbReference type="EMBL" id="JABBPK010000001">
    <property type="protein sequence ID" value="NMO75611.1"/>
    <property type="molecule type" value="Genomic_DNA"/>
</dbReference>
<proteinExistence type="predicted"/>
<dbReference type="PROSITE" id="PS50850">
    <property type="entry name" value="MFS"/>
    <property type="match status" value="1"/>
</dbReference>
<evidence type="ECO:0000313" key="8">
    <source>
        <dbReference type="EMBL" id="NMO75611.1"/>
    </source>
</evidence>
<dbReference type="InterPro" id="IPR036259">
    <property type="entry name" value="MFS_trans_sf"/>
</dbReference>
<evidence type="ECO:0000256" key="3">
    <source>
        <dbReference type="ARBA" id="ARBA00022692"/>
    </source>
</evidence>
<feature type="transmembrane region" description="Helical" evidence="6">
    <location>
        <begin position="100"/>
        <end position="123"/>
    </location>
</feature>
<dbReference type="GO" id="GO:0005886">
    <property type="term" value="C:plasma membrane"/>
    <property type="evidence" value="ECO:0007669"/>
    <property type="project" value="UniProtKB-SubCell"/>
</dbReference>
<feature type="transmembrane region" description="Helical" evidence="6">
    <location>
        <begin position="167"/>
        <end position="188"/>
    </location>
</feature>
<evidence type="ECO:0000259" key="7">
    <source>
        <dbReference type="PROSITE" id="PS50850"/>
    </source>
</evidence>